<evidence type="ECO:0000313" key="3">
    <source>
        <dbReference type="Proteomes" id="UP000325315"/>
    </source>
</evidence>
<feature type="region of interest" description="Disordered" evidence="1">
    <location>
        <begin position="69"/>
        <end position="109"/>
    </location>
</feature>
<reference evidence="3" key="1">
    <citation type="journal article" date="2019" name="Plant Biotechnol. J.">
        <title>Genome sequencing of the Australian wild diploid species Gossypium australe highlights disease resistance and delayed gland morphogenesis.</title>
        <authorList>
            <person name="Cai Y."/>
            <person name="Cai X."/>
            <person name="Wang Q."/>
            <person name="Wang P."/>
            <person name="Zhang Y."/>
            <person name="Cai C."/>
            <person name="Xu Y."/>
            <person name="Wang K."/>
            <person name="Zhou Z."/>
            <person name="Wang C."/>
            <person name="Geng S."/>
            <person name="Li B."/>
            <person name="Dong Q."/>
            <person name="Hou Y."/>
            <person name="Wang H."/>
            <person name="Ai P."/>
            <person name="Liu Z."/>
            <person name="Yi F."/>
            <person name="Sun M."/>
            <person name="An G."/>
            <person name="Cheng J."/>
            <person name="Zhang Y."/>
            <person name="Shi Q."/>
            <person name="Xie Y."/>
            <person name="Shi X."/>
            <person name="Chang Y."/>
            <person name="Huang F."/>
            <person name="Chen Y."/>
            <person name="Hong S."/>
            <person name="Mi L."/>
            <person name="Sun Q."/>
            <person name="Zhang L."/>
            <person name="Zhou B."/>
            <person name="Peng R."/>
            <person name="Zhang X."/>
            <person name="Liu F."/>
        </authorList>
    </citation>
    <scope>NUCLEOTIDE SEQUENCE [LARGE SCALE GENOMIC DNA]</scope>
    <source>
        <strain evidence="3">cv. PA1801</strain>
    </source>
</reference>
<proteinExistence type="predicted"/>
<dbReference type="PANTHER" id="PTHR32108">
    <property type="entry name" value="DNA-DIRECTED RNA POLYMERASE SUBUNIT ALPHA"/>
    <property type="match status" value="1"/>
</dbReference>
<dbReference type="EMBL" id="SMMG02000009">
    <property type="protein sequence ID" value="KAA3460706.1"/>
    <property type="molecule type" value="Genomic_DNA"/>
</dbReference>
<organism evidence="2 3">
    <name type="scientific">Gossypium australe</name>
    <dbReference type="NCBI Taxonomy" id="47621"/>
    <lineage>
        <taxon>Eukaryota</taxon>
        <taxon>Viridiplantae</taxon>
        <taxon>Streptophyta</taxon>
        <taxon>Embryophyta</taxon>
        <taxon>Tracheophyta</taxon>
        <taxon>Spermatophyta</taxon>
        <taxon>Magnoliopsida</taxon>
        <taxon>eudicotyledons</taxon>
        <taxon>Gunneridae</taxon>
        <taxon>Pentapetalae</taxon>
        <taxon>rosids</taxon>
        <taxon>malvids</taxon>
        <taxon>Malvales</taxon>
        <taxon>Malvaceae</taxon>
        <taxon>Malvoideae</taxon>
        <taxon>Gossypium</taxon>
    </lineage>
</organism>
<evidence type="ECO:0000313" key="2">
    <source>
        <dbReference type="EMBL" id="KAA3460706.1"/>
    </source>
</evidence>
<dbReference type="AlphaFoldDB" id="A0A5B6UVP7"/>
<comment type="caution">
    <text evidence="2">The sequence shown here is derived from an EMBL/GenBank/DDBJ whole genome shotgun (WGS) entry which is preliminary data.</text>
</comment>
<protein>
    <submittedName>
        <fullName evidence="2">Uncharacterized protein</fullName>
    </submittedName>
</protein>
<dbReference type="Proteomes" id="UP000325315">
    <property type="component" value="Unassembled WGS sequence"/>
</dbReference>
<evidence type="ECO:0000256" key="1">
    <source>
        <dbReference type="SAM" id="MobiDB-lite"/>
    </source>
</evidence>
<accession>A0A5B6UVP7</accession>
<gene>
    <name evidence="2" type="ORF">EPI10_027341</name>
</gene>
<name>A0A5B6UVP7_9ROSI</name>
<dbReference type="PANTHER" id="PTHR32108:SF5">
    <property type="entry name" value="DYNACTIN SUBUNIT 1-LIKE"/>
    <property type="match status" value="1"/>
</dbReference>
<feature type="region of interest" description="Disordered" evidence="1">
    <location>
        <begin position="1"/>
        <end position="32"/>
    </location>
</feature>
<feature type="compositionally biased region" description="Polar residues" evidence="1">
    <location>
        <begin position="86"/>
        <end position="109"/>
    </location>
</feature>
<keyword evidence="3" id="KW-1185">Reference proteome</keyword>
<sequence length="153" mass="17632">MERGGNTRPATSSGERNHNTFHQRLESPVYQPYVGERYEKLLGHSNVRRIDVGESTKRLAPRKKENEVNNVGSYNKGYSKPITVGPSKTITTSLHAPPKQESNQRPNTERLQFTPIPMTYRELYQNLFDTHVVSPFYLKPMQPPFPKWYDALA</sequence>